<dbReference type="OrthoDB" id="10258955at2759"/>
<sequence length="690" mass="75153">MDKDTFGDVRMDTVWSMRQAYNIAGQIKKRQDEFCDAALSGRWNALGDFPEVLQWESLVDVLRGRVKLNVHCYSAMDIDAMIRLSNEFKFEIAGFHHASEAYLIPERIKAAYGNPPALALFASAGRYKLEAYRSSEFAPKVLARHGLKVVMKSDHPFINSRYLLYEAQQAFFYGLPPNLAIASVTTAPAEMLGMDHRIGYIKEDSSQAADDDSIFIIDSLPLTDLVIWDSHPLALGATPTQVLIDGIPQIPPGIVVEKPSNFQRTPKVPNFGDDAEKAVQYDGLPPLEPSQPEWTGYTWFTNVSTIYQTVNGAIQSTHVEAPGNAIFRGGSAVCLGECSGFSNKAPGELVKLVDLEGGSITPGLVSFGSQLGLNTIEQEPSTNDGPVLDPLEKQMPDILGGDTFIPRAVDGVLFGTRDAFLAYRAGVTYGITAPSHDAFFIGLATALRLGSHSRLQRGSIVQEVTAVHVSIGRFPGYSVSTQIAALRRMLHNSGGGEAGHWFSQVRQGIIPLVVETHEADIIATLIILKKEIDVDAQSKIRMTIAGGAEAHLLARELAEAEIGVILNPPRPFPYSWESRRILPGPPITNNTAVTELLAHNVLVGLGCEHVWDARNLPFEVTRVAIDSGNRLSKEQALALGTTNMRRLLGLDISDHDLDLVATRGGDLLNQGSRVVAIISAQRKMVEFLSG</sequence>
<dbReference type="EMBL" id="NHTK01006121">
    <property type="protein sequence ID" value="PPQ63495.1"/>
    <property type="molecule type" value="Genomic_DNA"/>
</dbReference>
<dbReference type="STRING" id="181874.A0A409VD62"/>
<keyword evidence="2" id="KW-1185">Reference proteome</keyword>
<gene>
    <name evidence="1" type="ORF">CVT24_005152</name>
</gene>
<dbReference type="InParanoid" id="A0A409VD62"/>
<comment type="caution">
    <text evidence="1">The sequence shown here is derived from an EMBL/GenBank/DDBJ whole genome shotgun (WGS) entry which is preliminary data.</text>
</comment>
<reference evidence="1 2" key="1">
    <citation type="journal article" date="2018" name="Evol. Lett.">
        <title>Horizontal gene cluster transfer increased hallucinogenic mushroom diversity.</title>
        <authorList>
            <person name="Reynolds H.T."/>
            <person name="Vijayakumar V."/>
            <person name="Gluck-Thaler E."/>
            <person name="Korotkin H.B."/>
            <person name="Matheny P.B."/>
            <person name="Slot J.C."/>
        </authorList>
    </citation>
    <scope>NUCLEOTIDE SEQUENCE [LARGE SCALE GENOMIC DNA]</scope>
    <source>
        <strain evidence="1 2">2629</strain>
    </source>
</reference>
<dbReference type="SUPFAM" id="SSF51556">
    <property type="entry name" value="Metallo-dependent hydrolases"/>
    <property type="match status" value="2"/>
</dbReference>
<evidence type="ECO:0008006" key="3">
    <source>
        <dbReference type="Google" id="ProtNLM"/>
    </source>
</evidence>
<evidence type="ECO:0000313" key="1">
    <source>
        <dbReference type="EMBL" id="PPQ63495.1"/>
    </source>
</evidence>
<dbReference type="InterPro" id="IPR032466">
    <property type="entry name" value="Metal_Hydrolase"/>
</dbReference>
<dbReference type="Gene3D" id="3.20.20.140">
    <property type="entry name" value="Metal-dependent hydrolases"/>
    <property type="match status" value="2"/>
</dbReference>
<organism evidence="1 2">
    <name type="scientific">Panaeolus cyanescens</name>
    <dbReference type="NCBI Taxonomy" id="181874"/>
    <lineage>
        <taxon>Eukaryota</taxon>
        <taxon>Fungi</taxon>
        <taxon>Dikarya</taxon>
        <taxon>Basidiomycota</taxon>
        <taxon>Agaricomycotina</taxon>
        <taxon>Agaricomycetes</taxon>
        <taxon>Agaricomycetidae</taxon>
        <taxon>Agaricales</taxon>
        <taxon>Agaricineae</taxon>
        <taxon>Galeropsidaceae</taxon>
        <taxon>Panaeolus</taxon>
    </lineage>
</organism>
<accession>A0A409VD62</accession>
<protein>
    <recommendedName>
        <fullName evidence="3">Amidohydrolase-related domain-containing protein</fullName>
    </recommendedName>
</protein>
<dbReference type="AlphaFoldDB" id="A0A409VD62"/>
<evidence type="ECO:0000313" key="2">
    <source>
        <dbReference type="Proteomes" id="UP000284842"/>
    </source>
</evidence>
<dbReference type="Proteomes" id="UP000284842">
    <property type="component" value="Unassembled WGS sequence"/>
</dbReference>
<proteinExistence type="predicted"/>
<name>A0A409VD62_9AGAR</name>